<dbReference type="Gene3D" id="2.60.120.10">
    <property type="entry name" value="Jelly Rolls"/>
    <property type="match status" value="1"/>
</dbReference>
<evidence type="ECO:0000313" key="2">
    <source>
        <dbReference type="EMBL" id="MFB9691359.1"/>
    </source>
</evidence>
<dbReference type="InterPro" id="IPR014710">
    <property type="entry name" value="RmlC-like_jellyroll"/>
</dbReference>
<protein>
    <submittedName>
        <fullName evidence="2">dTDP-4-dehydrorhamnose 3,5-epimerase family protein</fullName>
    </submittedName>
</protein>
<dbReference type="EMBL" id="JBHMBK010000087">
    <property type="protein sequence ID" value="MFB9691359.1"/>
    <property type="molecule type" value="Genomic_DNA"/>
</dbReference>
<evidence type="ECO:0000313" key="3">
    <source>
        <dbReference type="Proteomes" id="UP001589535"/>
    </source>
</evidence>
<comment type="similarity">
    <text evidence="1">Belongs to the dTDP-4-dehydrorhamnose 3,5-epimerase family.</text>
</comment>
<dbReference type="InterPro" id="IPR011051">
    <property type="entry name" value="RmlC_Cupin_sf"/>
</dbReference>
<evidence type="ECO:0000256" key="1">
    <source>
        <dbReference type="ARBA" id="ARBA00010154"/>
    </source>
</evidence>
<dbReference type="PANTHER" id="PTHR21047">
    <property type="entry name" value="DTDP-6-DEOXY-D-GLUCOSE-3,5 EPIMERASE"/>
    <property type="match status" value="1"/>
</dbReference>
<dbReference type="PANTHER" id="PTHR21047:SF2">
    <property type="entry name" value="THYMIDINE DIPHOSPHO-4-KETO-RHAMNOSE 3,5-EPIMERASE"/>
    <property type="match status" value="1"/>
</dbReference>
<dbReference type="InterPro" id="IPR000888">
    <property type="entry name" value="RmlC-like"/>
</dbReference>
<proteinExistence type="inferred from homology"/>
<sequence length="215" mass="22626">MSQLGAEFGGDGMESRIERLPISGSWKVSPSAFTDERGSVHEYFHSGQFAAAASVSLAVRQATCSVSHRSVLRGIRVTAAGGPAKYVTCLRGAVLDVIVDLRVGSPTFGRSHAERLDEGNRNAVYLAPGLGHAFLALSDDATLLYLLSQPHSDAHERAVNPLDPDLAIAWPSDITPRLAAKDANAPGMSEARQAGILPSYLSCLPLHGATAPQAS</sequence>
<comment type="caution">
    <text evidence="2">The sequence shown here is derived from an EMBL/GenBank/DDBJ whole genome shotgun (WGS) entry which is preliminary data.</text>
</comment>
<dbReference type="CDD" id="cd00438">
    <property type="entry name" value="cupin_RmlC"/>
    <property type="match status" value="1"/>
</dbReference>
<gene>
    <name evidence="2" type="ORF">ACFFTO_44930</name>
</gene>
<dbReference type="Pfam" id="PF00908">
    <property type="entry name" value="dTDP_sugar_isom"/>
    <property type="match status" value="1"/>
</dbReference>
<name>A0ABV5UJZ8_9PSEU</name>
<dbReference type="RefSeq" id="WP_378208208.1">
    <property type="nucleotide sequence ID" value="NZ_JBHMBK010000087.1"/>
</dbReference>
<organism evidence="2 3">
    <name type="scientific">Amycolatopsis plumensis</name>
    <dbReference type="NCBI Taxonomy" id="236508"/>
    <lineage>
        <taxon>Bacteria</taxon>
        <taxon>Bacillati</taxon>
        <taxon>Actinomycetota</taxon>
        <taxon>Actinomycetes</taxon>
        <taxon>Pseudonocardiales</taxon>
        <taxon>Pseudonocardiaceae</taxon>
        <taxon>Amycolatopsis</taxon>
    </lineage>
</organism>
<dbReference type="Proteomes" id="UP001589535">
    <property type="component" value="Unassembled WGS sequence"/>
</dbReference>
<keyword evidence="3" id="KW-1185">Reference proteome</keyword>
<dbReference type="SUPFAM" id="SSF51182">
    <property type="entry name" value="RmlC-like cupins"/>
    <property type="match status" value="1"/>
</dbReference>
<reference evidence="2 3" key="1">
    <citation type="submission" date="2024-09" db="EMBL/GenBank/DDBJ databases">
        <authorList>
            <person name="Sun Q."/>
            <person name="Mori K."/>
        </authorList>
    </citation>
    <scope>NUCLEOTIDE SEQUENCE [LARGE SCALE GENOMIC DNA]</scope>
    <source>
        <strain evidence="2 3">JCM 13852</strain>
    </source>
</reference>
<accession>A0ABV5UJZ8</accession>